<dbReference type="Gramene" id="KFK24524">
    <property type="protein sequence ID" value="KFK24524"/>
    <property type="gene ID" value="AALP_AAs65400U000600"/>
</dbReference>
<name>A0A087G3S2_ARAAL</name>
<dbReference type="AlphaFoldDB" id="A0A087G3S2"/>
<evidence type="ECO:0000313" key="3">
    <source>
        <dbReference type="EMBL" id="KFK24524.1"/>
    </source>
</evidence>
<accession>A0A087G3S2</accession>
<protein>
    <submittedName>
        <fullName evidence="3">Uncharacterized protein</fullName>
    </submittedName>
</protein>
<evidence type="ECO:0000313" key="4">
    <source>
        <dbReference type="Proteomes" id="UP000029120"/>
    </source>
</evidence>
<keyword evidence="1" id="KW-0175">Coiled coil</keyword>
<proteinExistence type="predicted"/>
<sequence>MTKTFKSLSSPSPSERIISLGVNQETSLVSVVPISLSMEVEATSSKNLTLEQTSTNLEASNLFANAREGSGEQYPDEQIGQEQMTMARTCNLVALVVLGAELGINYSVEKYEQIYVMKEGEFPGCVYNSMKAGFPHPPTLPLADLPLREELNRIRVENHRWDNLSYSRIRHARDRLEMRGATPGIPAFNTPFIPIRPRKSRRLSEVSNRSDAEVTVDPSAIVIIKDSEDNTKSVSLPNQEQIPTVKDGSQKIPSPADMQRAYDASARGLVLGESNEPKGLGGASHSKGKGKVDPVDKKAQKKRIAAEAKAYLEAGSIPAFRISGTCEVPPLEAPIINSGSRIISVYEAVIAKKEEHIKSVLARSDVDAARKQLNRQKTRADTWEVSATPNRQSVDDYAAQFEVLKGEKQKLEEEAKKRDAHLEAASAQIAELRASLEMSRLTEDRLWKERDGARRQADEIASGSSAHSARHLSRLKRIRLYLVTLHTQEDVKAQLCYRRGARISLEKMVEAEYELPLGFLENYAKEEEEYLAKVESFDADSLGDDILFPTPPPPPAGPPQDVASQVPKGISEHGSFLSPQDNQDGDPI</sequence>
<gene>
    <name evidence="3" type="ORF">AALP_AAs65400U000600</name>
</gene>
<keyword evidence="4" id="KW-1185">Reference proteome</keyword>
<dbReference type="Proteomes" id="UP000029120">
    <property type="component" value="Unassembled WGS sequence"/>
</dbReference>
<feature type="region of interest" description="Disordered" evidence="2">
    <location>
        <begin position="542"/>
        <end position="588"/>
    </location>
</feature>
<feature type="region of interest" description="Disordered" evidence="2">
    <location>
        <begin position="273"/>
        <end position="298"/>
    </location>
</feature>
<dbReference type="EMBL" id="KL968038">
    <property type="protein sequence ID" value="KFK24524.1"/>
    <property type="molecule type" value="Genomic_DNA"/>
</dbReference>
<evidence type="ECO:0000256" key="1">
    <source>
        <dbReference type="SAM" id="Coils"/>
    </source>
</evidence>
<dbReference type="OrthoDB" id="1114316at2759"/>
<feature type="compositionally biased region" description="Pro residues" evidence="2">
    <location>
        <begin position="549"/>
        <end position="558"/>
    </location>
</feature>
<reference evidence="4" key="1">
    <citation type="journal article" date="2015" name="Nat. Plants">
        <title>Genome expansion of Arabis alpina linked with retrotransposition and reduced symmetric DNA methylation.</title>
        <authorList>
            <person name="Willing E.M."/>
            <person name="Rawat V."/>
            <person name="Mandakova T."/>
            <person name="Maumus F."/>
            <person name="James G.V."/>
            <person name="Nordstroem K.J."/>
            <person name="Becker C."/>
            <person name="Warthmann N."/>
            <person name="Chica C."/>
            <person name="Szarzynska B."/>
            <person name="Zytnicki M."/>
            <person name="Albani M.C."/>
            <person name="Kiefer C."/>
            <person name="Bergonzi S."/>
            <person name="Castaings L."/>
            <person name="Mateos J.L."/>
            <person name="Berns M.C."/>
            <person name="Bujdoso N."/>
            <person name="Piofczyk T."/>
            <person name="de Lorenzo L."/>
            <person name="Barrero-Sicilia C."/>
            <person name="Mateos I."/>
            <person name="Piednoel M."/>
            <person name="Hagmann J."/>
            <person name="Chen-Min-Tao R."/>
            <person name="Iglesias-Fernandez R."/>
            <person name="Schuster S.C."/>
            <person name="Alonso-Blanco C."/>
            <person name="Roudier F."/>
            <person name="Carbonero P."/>
            <person name="Paz-Ares J."/>
            <person name="Davis S.J."/>
            <person name="Pecinka A."/>
            <person name="Quesneville H."/>
            <person name="Colot V."/>
            <person name="Lysak M.A."/>
            <person name="Weigel D."/>
            <person name="Coupland G."/>
            <person name="Schneeberger K."/>
        </authorList>
    </citation>
    <scope>NUCLEOTIDE SEQUENCE [LARGE SCALE GENOMIC DNA]</scope>
    <source>
        <strain evidence="4">cv. Pajares</strain>
    </source>
</reference>
<organism evidence="3 4">
    <name type="scientific">Arabis alpina</name>
    <name type="common">Alpine rock-cress</name>
    <dbReference type="NCBI Taxonomy" id="50452"/>
    <lineage>
        <taxon>Eukaryota</taxon>
        <taxon>Viridiplantae</taxon>
        <taxon>Streptophyta</taxon>
        <taxon>Embryophyta</taxon>
        <taxon>Tracheophyta</taxon>
        <taxon>Spermatophyta</taxon>
        <taxon>Magnoliopsida</taxon>
        <taxon>eudicotyledons</taxon>
        <taxon>Gunneridae</taxon>
        <taxon>Pentapetalae</taxon>
        <taxon>rosids</taxon>
        <taxon>malvids</taxon>
        <taxon>Brassicales</taxon>
        <taxon>Brassicaceae</taxon>
        <taxon>Arabideae</taxon>
        <taxon>Arabis</taxon>
    </lineage>
</organism>
<evidence type="ECO:0000256" key="2">
    <source>
        <dbReference type="SAM" id="MobiDB-lite"/>
    </source>
</evidence>
<feature type="coiled-coil region" evidence="1">
    <location>
        <begin position="394"/>
        <end position="442"/>
    </location>
</feature>